<evidence type="ECO:0000256" key="4">
    <source>
        <dbReference type="ARBA" id="ARBA00023242"/>
    </source>
</evidence>
<reference evidence="9" key="1">
    <citation type="submission" date="2022-06" db="EMBL/GenBank/DDBJ databases">
        <authorList>
            <person name="Berger JAMES D."/>
            <person name="Berger JAMES D."/>
        </authorList>
    </citation>
    <scope>NUCLEOTIDE SEQUENCE [LARGE SCALE GENOMIC DNA]</scope>
</reference>
<dbReference type="InterPro" id="IPR050649">
    <property type="entry name" value="Paired_Homeobox_TFs"/>
</dbReference>
<evidence type="ECO:0000313" key="10">
    <source>
        <dbReference type="WBParaSite" id="TREG1_53940.1"/>
    </source>
</evidence>
<dbReference type="InterPro" id="IPR017970">
    <property type="entry name" value="Homeobox_CS"/>
</dbReference>
<dbReference type="FunFam" id="1.10.10.60:FF:000679">
    <property type="entry name" value="Homeobox protein aristaless"/>
    <property type="match status" value="1"/>
</dbReference>
<evidence type="ECO:0000256" key="1">
    <source>
        <dbReference type="ARBA" id="ARBA00004123"/>
    </source>
</evidence>
<protein>
    <recommendedName>
        <fullName evidence="8">Homeobox domain-containing protein</fullName>
    </recommendedName>
</protein>
<dbReference type="GO" id="GO:0005634">
    <property type="term" value="C:nucleus"/>
    <property type="evidence" value="ECO:0007669"/>
    <property type="project" value="UniProtKB-SubCell"/>
</dbReference>
<comment type="subcellular location">
    <subcellularLocation>
        <location evidence="1 5 6">Nucleus</location>
    </subcellularLocation>
</comment>
<dbReference type="GO" id="GO:0000977">
    <property type="term" value="F:RNA polymerase II transcription regulatory region sequence-specific DNA binding"/>
    <property type="evidence" value="ECO:0007669"/>
    <property type="project" value="TreeGrafter"/>
</dbReference>
<feature type="domain" description="Homeobox" evidence="8">
    <location>
        <begin position="281"/>
        <end position="341"/>
    </location>
</feature>
<dbReference type="WBParaSite" id="TREG1_53940.1">
    <property type="protein sequence ID" value="TREG1_53940.1"/>
    <property type="gene ID" value="TREG1_53940"/>
</dbReference>
<keyword evidence="3 5" id="KW-0371">Homeobox</keyword>
<feature type="region of interest" description="Disordered" evidence="7">
    <location>
        <begin position="253"/>
        <end position="274"/>
    </location>
</feature>
<dbReference type="InterPro" id="IPR001356">
    <property type="entry name" value="HD"/>
</dbReference>
<dbReference type="PROSITE" id="PS00027">
    <property type="entry name" value="HOMEOBOX_1"/>
    <property type="match status" value="1"/>
</dbReference>
<dbReference type="PANTHER" id="PTHR24329">
    <property type="entry name" value="HOMEOBOX PROTEIN ARISTALESS"/>
    <property type="match status" value="1"/>
</dbReference>
<feature type="DNA-binding region" description="Homeobox" evidence="5">
    <location>
        <begin position="283"/>
        <end position="342"/>
    </location>
</feature>
<dbReference type="SMART" id="SM00389">
    <property type="entry name" value="HOX"/>
    <property type="match status" value="1"/>
</dbReference>
<feature type="compositionally biased region" description="Polar residues" evidence="7">
    <location>
        <begin position="76"/>
        <end position="103"/>
    </location>
</feature>
<evidence type="ECO:0000259" key="8">
    <source>
        <dbReference type="PROSITE" id="PS50071"/>
    </source>
</evidence>
<proteinExistence type="predicted"/>
<feature type="compositionally biased region" description="Polar residues" evidence="7">
    <location>
        <begin position="174"/>
        <end position="190"/>
    </location>
</feature>
<evidence type="ECO:0000313" key="9">
    <source>
        <dbReference type="Proteomes" id="UP000050795"/>
    </source>
</evidence>
<dbReference type="Proteomes" id="UP000050795">
    <property type="component" value="Unassembled WGS sequence"/>
</dbReference>
<keyword evidence="4 5" id="KW-0539">Nucleus</keyword>
<dbReference type="GO" id="GO:0000981">
    <property type="term" value="F:DNA-binding transcription factor activity, RNA polymerase II-specific"/>
    <property type="evidence" value="ECO:0007669"/>
    <property type="project" value="InterPro"/>
</dbReference>
<feature type="compositionally biased region" description="Low complexity" evidence="7">
    <location>
        <begin position="409"/>
        <end position="433"/>
    </location>
</feature>
<evidence type="ECO:0000256" key="6">
    <source>
        <dbReference type="RuleBase" id="RU000682"/>
    </source>
</evidence>
<dbReference type="InterPro" id="IPR009057">
    <property type="entry name" value="Homeodomain-like_sf"/>
</dbReference>
<keyword evidence="9" id="KW-1185">Reference proteome</keyword>
<evidence type="ECO:0000256" key="2">
    <source>
        <dbReference type="ARBA" id="ARBA00023125"/>
    </source>
</evidence>
<sequence length="491" mass="55529">MSFTIETLLKTDDALPSNKLNESVENSIDFNPEENLDHVEEYQCDSYLRHHHYPQRRHSSDSIEQQQHDERHSSHLSDNPQNELNISSNSCPPSLYSLQSTPPDMNRQLLSSSSPFQQVSPQSSSSSSSSSPVTSSSSTSLLSSTTATTTFLSSPHSNSMHNNSVSPNNDEKSSNVMTDNDYKSNSISPSSQQEKFEYLNLLKNVQHSHQNYSMIITTTTTTSTTTKQIYNHCKNVNKKSINYLNSNLNIKSSFHSDRHHSHNHHHSQQQQQQKHYIINPLRPRRLRTTFTTYQLHTLETAFLLNQYPDVAARDQLANQLNLSDGRVQVWFQNRRAKYRKHEKSRTSNHDTSGNRNGGDISHETFNMLPDTQTLWNTLNAYTSTLNHLLPNHSNSSLFSTDNSTSTPITTSITTSNISQDNHLQSQSPSSSSSFLLNDDMDSKIKSMQTVIDTLNTTLKLNPALDYTTLINSKDLANILMGFNGNQTTFLK</sequence>
<dbReference type="SUPFAM" id="SSF46689">
    <property type="entry name" value="Homeodomain-like"/>
    <property type="match status" value="1"/>
</dbReference>
<evidence type="ECO:0000256" key="5">
    <source>
        <dbReference type="PROSITE-ProRule" id="PRU00108"/>
    </source>
</evidence>
<dbReference type="AlphaFoldDB" id="A0AA85JUP1"/>
<dbReference type="Pfam" id="PF00046">
    <property type="entry name" value="Homeodomain"/>
    <property type="match status" value="1"/>
</dbReference>
<dbReference type="Gene3D" id="1.10.10.60">
    <property type="entry name" value="Homeodomain-like"/>
    <property type="match status" value="1"/>
</dbReference>
<feature type="compositionally biased region" description="Basic residues" evidence="7">
    <location>
        <begin position="257"/>
        <end position="267"/>
    </location>
</feature>
<feature type="compositionally biased region" description="Low complexity" evidence="7">
    <location>
        <begin position="108"/>
        <end position="168"/>
    </location>
</feature>
<feature type="region of interest" description="Disordered" evidence="7">
    <location>
        <begin position="409"/>
        <end position="436"/>
    </location>
</feature>
<organism evidence="9 10">
    <name type="scientific">Trichobilharzia regenti</name>
    <name type="common">Nasal bird schistosome</name>
    <dbReference type="NCBI Taxonomy" id="157069"/>
    <lineage>
        <taxon>Eukaryota</taxon>
        <taxon>Metazoa</taxon>
        <taxon>Spiralia</taxon>
        <taxon>Lophotrochozoa</taxon>
        <taxon>Platyhelminthes</taxon>
        <taxon>Trematoda</taxon>
        <taxon>Digenea</taxon>
        <taxon>Strigeidida</taxon>
        <taxon>Schistosomatoidea</taxon>
        <taxon>Schistosomatidae</taxon>
        <taxon>Trichobilharzia</taxon>
    </lineage>
</organism>
<feature type="compositionally biased region" description="Basic and acidic residues" evidence="7">
    <location>
        <begin position="58"/>
        <end position="75"/>
    </location>
</feature>
<keyword evidence="2 5" id="KW-0238">DNA-binding</keyword>
<evidence type="ECO:0000256" key="7">
    <source>
        <dbReference type="SAM" id="MobiDB-lite"/>
    </source>
</evidence>
<accession>A0AA85JUP1</accession>
<dbReference type="PROSITE" id="PS50071">
    <property type="entry name" value="HOMEOBOX_2"/>
    <property type="match status" value="1"/>
</dbReference>
<dbReference type="PANTHER" id="PTHR24329:SF543">
    <property type="entry name" value="FI01017P-RELATED"/>
    <property type="match status" value="1"/>
</dbReference>
<feature type="region of interest" description="Disordered" evidence="7">
    <location>
        <begin position="54"/>
        <end position="190"/>
    </location>
</feature>
<feature type="region of interest" description="Disordered" evidence="7">
    <location>
        <begin position="338"/>
        <end position="360"/>
    </location>
</feature>
<dbReference type="CDD" id="cd00086">
    <property type="entry name" value="homeodomain"/>
    <property type="match status" value="1"/>
</dbReference>
<evidence type="ECO:0000256" key="3">
    <source>
        <dbReference type="ARBA" id="ARBA00023155"/>
    </source>
</evidence>
<name>A0AA85JUP1_TRIRE</name>
<reference evidence="10" key="2">
    <citation type="submission" date="2023-11" db="UniProtKB">
        <authorList>
            <consortium name="WormBaseParasite"/>
        </authorList>
    </citation>
    <scope>IDENTIFICATION</scope>
</reference>